<dbReference type="SMART" id="SM00020">
    <property type="entry name" value="Tryp_SPc"/>
    <property type="match status" value="1"/>
</dbReference>
<dbReference type="EMBL" id="JH668574">
    <property type="protein sequence ID" value="KAG6458183.1"/>
    <property type="molecule type" value="Genomic_DNA"/>
</dbReference>
<dbReference type="InterPro" id="IPR001314">
    <property type="entry name" value="Peptidase_S1A"/>
</dbReference>
<dbReference type="Proteomes" id="UP000791440">
    <property type="component" value="Unassembled WGS sequence"/>
</dbReference>
<evidence type="ECO:0000256" key="11">
    <source>
        <dbReference type="RuleBase" id="RU363034"/>
    </source>
</evidence>
<keyword evidence="3" id="KW-0964">Secreted</keyword>
<proteinExistence type="inferred from homology"/>
<dbReference type="FunFam" id="2.40.10.10:FF:000047">
    <property type="entry name" value="Trypsin eta"/>
    <property type="match status" value="1"/>
</dbReference>
<feature type="signal peptide" evidence="12">
    <location>
        <begin position="1"/>
        <end position="25"/>
    </location>
</feature>
<evidence type="ECO:0000256" key="8">
    <source>
        <dbReference type="ARBA" id="ARBA00023157"/>
    </source>
</evidence>
<comment type="catalytic activity">
    <reaction evidence="9">
        <text>Preferential cleavage: Arg-|-Xaa, Lys-|-Xaa.</text>
        <dbReference type="EC" id="3.4.21.4"/>
    </reaction>
</comment>
<keyword evidence="8" id="KW-1015">Disulfide bond</keyword>
<dbReference type="PROSITE" id="PS00134">
    <property type="entry name" value="TRYPSIN_HIS"/>
    <property type="match status" value="1"/>
</dbReference>
<evidence type="ECO:0000256" key="3">
    <source>
        <dbReference type="ARBA" id="ARBA00022525"/>
    </source>
</evidence>
<evidence type="ECO:0000256" key="7">
    <source>
        <dbReference type="ARBA" id="ARBA00022825"/>
    </source>
</evidence>
<accession>A0A921ZIM8</accession>
<dbReference type="EC" id="3.4.21.4" evidence="10"/>
<evidence type="ECO:0000256" key="6">
    <source>
        <dbReference type="ARBA" id="ARBA00022801"/>
    </source>
</evidence>
<dbReference type="GO" id="GO:0016485">
    <property type="term" value="P:protein processing"/>
    <property type="evidence" value="ECO:0007669"/>
    <property type="project" value="UniProtKB-ARBA"/>
</dbReference>
<dbReference type="PROSITE" id="PS00135">
    <property type="entry name" value="TRYPSIN_SER"/>
    <property type="match status" value="1"/>
</dbReference>
<dbReference type="InterPro" id="IPR043504">
    <property type="entry name" value="Peptidase_S1_PA_chymotrypsin"/>
</dbReference>
<keyword evidence="5 12" id="KW-0732">Signal</keyword>
<keyword evidence="4 11" id="KW-0645">Protease</keyword>
<evidence type="ECO:0000313" key="14">
    <source>
        <dbReference type="EMBL" id="KAG6458183.1"/>
    </source>
</evidence>
<keyword evidence="15" id="KW-1185">Reference proteome</keyword>
<evidence type="ECO:0000256" key="12">
    <source>
        <dbReference type="SAM" id="SignalP"/>
    </source>
</evidence>
<sequence length="264" mass="28678">MFMHSSDINMRSFIVFLLTLSAVAAVPANPQRIVGGSTTTITNYPSIVALLYSSNLSQWRQSCGGTIINNRSILTAAHCPHGDTTNRWRVRVGSTNANSGGRVINSQRFIIHGSFNRQTLNNDIAIIRLAATISFSNTARAVGYSGANYNLRDGQVVWAAGWGRTSSNGPASEQLRHVQIWTVNQGTCRSRYASIGRTVNDNMLCSGRLDVGGRDQCQGDSGGPLYHNRVLVGVCSWGEGCGLARFPGVNVRVSRYANWIRNNA</sequence>
<dbReference type="InterPro" id="IPR033116">
    <property type="entry name" value="TRYPSIN_SER"/>
</dbReference>
<evidence type="ECO:0000256" key="1">
    <source>
        <dbReference type="ARBA" id="ARBA00004613"/>
    </source>
</evidence>
<evidence type="ECO:0000256" key="10">
    <source>
        <dbReference type="ARBA" id="ARBA00038868"/>
    </source>
</evidence>
<dbReference type="PRINTS" id="PR00722">
    <property type="entry name" value="CHYMOTRYPSIN"/>
</dbReference>
<dbReference type="InterPro" id="IPR018114">
    <property type="entry name" value="TRYPSIN_HIS"/>
</dbReference>
<feature type="domain" description="Peptidase S1" evidence="13">
    <location>
        <begin position="33"/>
        <end position="264"/>
    </location>
</feature>
<gene>
    <name evidence="14" type="ORF">O3G_MSEX010699</name>
</gene>
<evidence type="ECO:0000313" key="15">
    <source>
        <dbReference type="Proteomes" id="UP000791440"/>
    </source>
</evidence>
<dbReference type="AlphaFoldDB" id="A0A921ZIM8"/>
<dbReference type="CDD" id="cd00190">
    <property type="entry name" value="Tryp_SPc"/>
    <property type="match status" value="1"/>
</dbReference>
<evidence type="ECO:0000256" key="2">
    <source>
        <dbReference type="ARBA" id="ARBA00007664"/>
    </source>
</evidence>
<keyword evidence="7 11" id="KW-0720">Serine protease</keyword>
<dbReference type="PANTHER" id="PTHR24276:SF91">
    <property type="entry name" value="AT26814P-RELATED"/>
    <property type="match status" value="1"/>
</dbReference>
<dbReference type="InterPro" id="IPR001254">
    <property type="entry name" value="Trypsin_dom"/>
</dbReference>
<protein>
    <recommendedName>
        <fullName evidence="10">trypsin</fullName>
        <ecNumber evidence="10">3.4.21.4</ecNumber>
    </recommendedName>
</protein>
<reference evidence="14" key="1">
    <citation type="journal article" date="2016" name="Insect Biochem. Mol. Biol.">
        <title>Multifaceted biological insights from a draft genome sequence of the tobacco hornworm moth, Manduca sexta.</title>
        <authorList>
            <person name="Kanost M.R."/>
            <person name="Arrese E.L."/>
            <person name="Cao X."/>
            <person name="Chen Y.R."/>
            <person name="Chellapilla S."/>
            <person name="Goldsmith M.R."/>
            <person name="Grosse-Wilde E."/>
            <person name="Heckel D.G."/>
            <person name="Herndon N."/>
            <person name="Jiang H."/>
            <person name="Papanicolaou A."/>
            <person name="Qu J."/>
            <person name="Soulages J.L."/>
            <person name="Vogel H."/>
            <person name="Walters J."/>
            <person name="Waterhouse R.M."/>
            <person name="Ahn S.J."/>
            <person name="Almeida F.C."/>
            <person name="An C."/>
            <person name="Aqrawi P."/>
            <person name="Bretschneider A."/>
            <person name="Bryant W.B."/>
            <person name="Bucks S."/>
            <person name="Chao H."/>
            <person name="Chevignon G."/>
            <person name="Christen J.M."/>
            <person name="Clarke D.F."/>
            <person name="Dittmer N.T."/>
            <person name="Ferguson L.C.F."/>
            <person name="Garavelou S."/>
            <person name="Gordon K.H.J."/>
            <person name="Gunaratna R.T."/>
            <person name="Han Y."/>
            <person name="Hauser F."/>
            <person name="He Y."/>
            <person name="Heidel-Fischer H."/>
            <person name="Hirsh A."/>
            <person name="Hu Y."/>
            <person name="Jiang H."/>
            <person name="Kalra D."/>
            <person name="Klinner C."/>
            <person name="Konig C."/>
            <person name="Kovar C."/>
            <person name="Kroll A.R."/>
            <person name="Kuwar S.S."/>
            <person name="Lee S.L."/>
            <person name="Lehman R."/>
            <person name="Li K."/>
            <person name="Li Z."/>
            <person name="Liang H."/>
            <person name="Lovelace S."/>
            <person name="Lu Z."/>
            <person name="Mansfield J.H."/>
            <person name="McCulloch K.J."/>
            <person name="Mathew T."/>
            <person name="Morton B."/>
            <person name="Muzny D.M."/>
            <person name="Neunemann D."/>
            <person name="Ongeri F."/>
            <person name="Pauchet Y."/>
            <person name="Pu L.L."/>
            <person name="Pyrousis I."/>
            <person name="Rao X.J."/>
            <person name="Redding A."/>
            <person name="Roesel C."/>
            <person name="Sanchez-Gracia A."/>
            <person name="Schaack S."/>
            <person name="Shukla A."/>
            <person name="Tetreau G."/>
            <person name="Wang Y."/>
            <person name="Xiong G.H."/>
            <person name="Traut W."/>
            <person name="Walsh T.K."/>
            <person name="Worley K.C."/>
            <person name="Wu D."/>
            <person name="Wu W."/>
            <person name="Wu Y.Q."/>
            <person name="Zhang X."/>
            <person name="Zou Z."/>
            <person name="Zucker H."/>
            <person name="Briscoe A.D."/>
            <person name="Burmester T."/>
            <person name="Clem R.J."/>
            <person name="Feyereisen R."/>
            <person name="Grimmelikhuijzen C.J.P."/>
            <person name="Hamodrakas S.J."/>
            <person name="Hansson B.S."/>
            <person name="Huguet E."/>
            <person name="Jermiin L.S."/>
            <person name="Lan Q."/>
            <person name="Lehman H.K."/>
            <person name="Lorenzen M."/>
            <person name="Merzendorfer H."/>
            <person name="Michalopoulos I."/>
            <person name="Morton D.B."/>
            <person name="Muthukrishnan S."/>
            <person name="Oakeshott J.G."/>
            <person name="Palmer W."/>
            <person name="Park Y."/>
            <person name="Passarelli A.L."/>
            <person name="Rozas J."/>
            <person name="Schwartz L.M."/>
            <person name="Smith W."/>
            <person name="Southgate A."/>
            <person name="Vilcinskas A."/>
            <person name="Vogt R."/>
            <person name="Wang P."/>
            <person name="Werren J."/>
            <person name="Yu X.Q."/>
            <person name="Zhou J.J."/>
            <person name="Brown S.J."/>
            <person name="Scherer S.E."/>
            <person name="Richards S."/>
            <person name="Blissard G.W."/>
        </authorList>
    </citation>
    <scope>NUCLEOTIDE SEQUENCE</scope>
</reference>
<dbReference type="InterPro" id="IPR050430">
    <property type="entry name" value="Peptidase_S1"/>
</dbReference>
<reference evidence="14" key="2">
    <citation type="submission" date="2020-12" db="EMBL/GenBank/DDBJ databases">
        <authorList>
            <person name="Kanost M."/>
        </authorList>
    </citation>
    <scope>NUCLEOTIDE SEQUENCE</scope>
</reference>
<dbReference type="Pfam" id="PF00089">
    <property type="entry name" value="Trypsin"/>
    <property type="match status" value="1"/>
</dbReference>
<feature type="chain" id="PRO_5038009085" description="trypsin" evidence="12">
    <location>
        <begin position="26"/>
        <end position="264"/>
    </location>
</feature>
<dbReference type="GO" id="GO:0004252">
    <property type="term" value="F:serine-type endopeptidase activity"/>
    <property type="evidence" value="ECO:0007669"/>
    <property type="project" value="UniProtKB-EC"/>
</dbReference>
<organism evidence="14 15">
    <name type="scientific">Manduca sexta</name>
    <name type="common">Tobacco hawkmoth</name>
    <name type="synonym">Tobacco hornworm</name>
    <dbReference type="NCBI Taxonomy" id="7130"/>
    <lineage>
        <taxon>Eukaryota</taxon>
        <taxon>Metazoa</taxon>
        <taxon>Ecdysozoa</taxon>
        <taxon>Arthropoda</taxon>
        <taxon>Hexapoda</taxon>
        <taxon>Insecta</taxon>
        <taxon>Pterygota</taxon>
        <taxon>Neoptera</taxon>
        <taxon>Endopterygota</taxon>
        <taxon>Lepidoptera</taxon>
        <taxon>Glossata</taxon>
        <taxon>Ditrysia</taxon>
        <taxon>Bombycoidea</taxon>
        <taxon>Sphingidae</taxon>
        <taxon>Sphinginae</taxon>
        <taxon>Sphingini</taxon>
        <taxon>Manduca</taxon>
    </lineage>
</organism>
<comment type="caution">
    <text evidence="14">The sequence shown here is derived from an EMBL/GenBank/DDBJ whole genome shotgun (WGS) entry which is preliminary data.</text>
</comment>
<evidence type="ECO:0000256" key="5">
    <source>
        <dbReference type="ARBA" id="ARBA00022729"/>
    </source>
</evidence>
<evidence type="ECO:0000256" key="4">
    <source>
        <dbReference type="ARBA" id="ARBA00022670"/>
    </source>
</evidence>
<dbReference type="PANTHER" id="PTHR24276">
    <property type="entry name" value="POLYSERASE-RELATED"/>
    <property type="match status" value="1"/>
</dbReference>
<dbReference type="PROSITE" id="PS50240">
    <property type="entry name" value="TRYPSIN_DOM"/>
    <property type="match status" value="1"/>
</dbReference>
<dbReference type="InterPro" id="IPR009003">
    <property type="entry name" value="Peptidase_S1_PA"/>
</dbReference>
<dbReference type="SUPFAM" id="SSF50494">
    <property type="entry name" value="Trypsin-like serine proteases"/>
    <property type="match status" value="1"/>
</dbReference>
<comment type="similarity">
    <text evidence="2">Belongs to the peptidase S1 family.</text>
</comment>
<evidence type="ECO:0000259" key="13">
    <source>
        <dbReference type="PROSITE" id="PS50240"/>
    </source>
</evidence>
<dbReference type="OrthoDB" id="9425590at2759"/>
<evidence type="ECO:0000256" key="9">
    <source>
        <dbReference type="ARBA" id="ARBA00036320"/>
    </source>
</evidence>
<keyword evidence="6 11" id="KW-0378">Hydrolase</keyword>
<comment type="subcellular location">
    <subcellularLocation>
        <location evidence="1">Secreted</location>
    </subcellularLocation>
</comment>
<dbReference type="GO" id="GO:0005576">
    <property type="term" value="C:extracellular region"/>
    <property type="evidence" value="ECO:0007669"/>
    <property type="project" value="UniProtKB-SubCell"/>
</dbReference>
<dbReference type="Gene3D" id="2.40.10.10">
    <property type="entry name" value="Trypsin-like serine proteases"/>
    <property type="match status" value="1"/>
</dbReference>
<name>A0A921ZIM8_MANSE</name>